<feature type="non-terminal residue" evidence="1">
    <location>
        <position position="1"/>
    </location>
</feature>
<accession>A0ACA9NX11</accession>
<dbReference type="EMBL" id="CAJVPU010019669">
    <property type="protein sequence ID" value="CAG8672885.1"/>
    <property type="molecule type" value="Genomic_DNA"/>
</dbReference>
<gene>
    <name evidence="1" type="ORF">DHETER_LOCUS10266</name>
</gene>
<comment type="caution">
    <text evidence="1">The sequence shown here is derived from an EMBL/GenBank/DDBJ whole genome shotgun (WGS) entry which is preliminary data.</text>
</comment>
<evidence type="ECO:0000313" key="1">
    <source>
        <dbReference type="EMBL" id="CAG8672885.1"/>
    </source>
</evidence>
<evidence type="ECO:0000313" key="2">
    <source>
        <dbReference type="Proteomes" id="UP000789702"/>
    </source>
</evidence>
<name>A0ACA9NX11_9GLOM</name>
<sequence length="110" mass="12750">EFGQYMLAASINEKIDQYKHIINDDITVASILDLQTKLLLFEIGQETTDAVNKVREVFNQYHTTLTDKQAYNLYINKDDISTTRNYFKGLKRCCLESGYKTNRTSANELE</sequence>
<protein>
    <submittedName>
        <fullName evidence="1">13671_t:CDS:1</fullName>
    </submittedName>
</protein>
<reference evidence="1" key="1">
    <citation type="submission" date="2021-06" db="EMBL/GenBank/DDBJ databases">
        <authorList>
            <person name="Kallberg Y."/>
            <person name="Tangrot J."/>
            <person name="Rosling A."/>
        </authorList>
    </citation>
    <scope>NUCLEOTIDE SEQUENCE</scope>
    <source>
        <strain evidence="1">IL203A</strain>
    </source>
</reference>
<organism evidence="1 2">
    <name type="scientific">Dentiscutata heterogama</name>
    <dbReference type="NCBI Taxonomy" id="1316150"/>
    <lineage>
        <taxon>Eukaryota</taxon>
        <taxon>Fungi</taxon>
        <taxon>Fungi incertae sedis</taxon>
        <taxon>Mucoromycota</taxon>
        <taxon>Glomeromycotina</taxon>
        <taxon>Glomeromycetes</taxon>
        <taxon>Diversisporales</taxon>
        <taxon>Gigasporaceae</taxon>
        <taxon>Dentiscutata</taxon>
    </lineage>
</organism>
<keyword evidence="2" id="KW-1185">Reference proteome</keyword>
<dbReference type="Proteomes" id="UP000789702">
    <property type="component" value="Unassembled WGS sequence"/>
</dbReference>
<proteinExistence type="predicted"/>